<dbReference type="Pfam" id="PF00588">
    <property type="entry name" value="SpoU_methylase"/>
    <property type="match status" value="1"/>
</dbReference>
<dbReference type="Pfam" id="PF22435">
    <property type="entry name" value="MRM3-like_sub_bind"/>
    <property type="match status" value="1"/>
</dbReference>
<dbReference type="Gene3D" id="3.30.1330.30">
    <property type="match status" value="1"/>
</dbReference>
<evidence type="ECO:0000256" key="3">
    <source>
        <dbReference type="ARBA" id="ARBA00022679"/>
    </source>
</evidence>
<dbReference type="InterPro" id="IPR001537">
    <property type="entry name" value="SpoU_MeTrfase"/>
</dbReference>
<dbReference type="InterPro" id="IPR029028">
    <property type="entry name" value="Alpha/beta_knot_MTases"/>
</dbReference>
<evidence type="ECO:0000259" key="4">
    <source>
        <dbReference type="SMART" id="SM00967"/>
    </source>
</evidence>
<dbReference type="eggNOG" id="COG0566">
    <property type="taxonomic scope" value="Bacteria"/>
</dbReference>
<name>U2SBS6_9BACL</name>
<dbReference type="GO" id="GO:0005737">
    <property type="term" value="C:cytoplasm"/>
    <property type="evidence" value="ECO:0007669"/>
    <property type="project" value="UniProtKB-ARBA"/>
</dbReference>
<dbReference type="GO" id="GO:0032259">
    <property type="term" value="P:methylation"/>
    <property type="evidence" value="ECO:0007669"/>
    <property type="project" value="UniProtKB-KW"/>
</dbReference>
<proteinExistence type="inferred from homology"/>
<sequence>MEKIMITSGNNKKIKELQKLKKNRNIKKYNKYLVEGIHLVKEALKANVVEEIIISENFNKKELNYLKEFVVVADNVIKLLGETVTSQGVIAVCSIEKKELDINCYNRVLILDRVQDPGNLGTIIRTADAFSFDCVVLGDETTSLYGQKVLRSTQGSQFHIDCFENIVLENLIDEMKEFDLYATSLKGNKYLEEVNDVGEKIAVIFGNEGAGVSNNILEKVNNLLKIKMTGEAESLNVAVSAGIIMNHIANNIK</sequence>
<gene>
    <name evidence="5" type="ORF">HMPREF1983_00313</name>
</gene>
<dbReference type="Gene3D" id="3.40.1280.10">
    <property type="match status" value="1"/>
</dbReference>
<dbReference type="PATRIC" id="fig|1321820.3.peg.307"/>
<dbReference type="InterPro" id="IPR051259">
    <property type="entry name" value="rRNA_Methyltransferase"/>
</dbReference>
<dbReference type="InterPro" id="IPR053888">
    <property type="entry name" value="MRM3-like_sub_bind"/>
</dbReference>
<dbReference type="Proteomes" id="UP000016637">
    <property type="component" value="Unassembled WGS sequence"/>
</dbReference>
<comment type="similarity">
    <text evidence="1">Belongs to the class IV-like SAM-binding methyltransferase superfamily. RNA methyltransferase TrmH family.</text>
</comment>
<keyword evidence="2 5" id="KW-0489">Methyltransferase</keyword>
<evidence type="ECO:0000256" key="1">
    <source>
        <dbReference type="ARBA" id="ARBA00007228"/>
    </source>
</evidence>
<dbReference type="SUPFAM" id="SSF55315">
    <property type="entry name" value="L30e-like"/>
    <property type="match status" value="1"/>
</dbReference>
<evidence type="ECO:0000313" key="6">
    <source>
        <dbReference type="Proteomes" id="UP000016637"/>
    </source>
</evidence>
<reference evidence="5 6" key="1">
    <citation type="submission" date="2013-08" db="EMBL/GenBank/DDBJ databases">
        <authorList>
            <person name="Weinstock G."/>
            <person name="Sodergren E."/>
            <person name="Wylie T."/>
            <person name="Fulton L."/>
            <person name="Fulton R."/>
            <person name="Fronick C."/>
            <person name="O'Laughlin M."/>
            <person name="Godfrey J."/>
            <person name="Miner T."/>
            <person name="Herter B."/>
            <person name="Appelbaum E."/>
            <person name="Cordes M."/>
            <person name="Lek S."/>
            <person name="Wollam A."/>
            <person name="Pepin K.H."/>
            <person name="Palsikar V.B."/>
            <person name="Mitreva M."/>
            <person name="Wilson R.K."/>
        </authorList>
    </citation>
    <scope>NUCLEOTIDE SEQUENCE [LARGE SCALE GENOMIC DNA]</scope>
    <source>
        <strain evidence="5 6">ATCC 700627</strain>
    </source>
</reference>
<evidence type="ECO:0000313" key="5">
    <source>
        <dbReference type="EMBL" id="ERK60212.1"/>
    </source>
</evidence>
<dbReference type="InterPro" id="IPR029064">
    <property type="entry name" value="Ribosomal_eL30-like_sf"/>
</dbReference>
<comment type="caution">
    <text evidence="5">The sequence shown here is derived from an EMBL/GenBank/DDBJ whole genome shotgun (WGS) entry which is preliminary data.</text>
</comment>
<dbReference type="EMBL" id="AWVP01000016">
    <property type="protein sequence ID" value="ERK60212.1"/>
    <property type="molecule type" value="Genomic_DNA"/>
</dbReference>
<dbReference type="SUPFAM" id="SSF75217">
    <property type="entry name" value="alpha/beta knot"/>
    <property type="match status" value="1"/>
</dbReference>
<dbReference type="InterPro" id="IPR029026">
    <property type="entry name" value="tRNA_m1G_MTases_N"/>
</dbReference>
<dbReference type="SMART" id="SM00967">
    <property type="entry name" value="SpoU_sub_bind"/>
    <property type="match status" value="1"/>
</dbReference>
<dbReference type="GO" id="GO:0006396">
    <property type="term" value="P:RNA processing"/>
    <property type="evidence" value="ECO:0007669"/>
    <property type="project" value="InterPro"/>
</dbReference>
<dbReference type="PANTHER" id="PTHR43191">
    <property type="entry name" value="RRNA METHYLTRANSFERASE 3"/>
    <property type="match status" value="1"/>
</dbReference>
<organism evidence="5 6">
    <name type="scientific">Gemella bergeri ATCC 700627</name>
    <dbReference type="NCBI Taxonomy" id="1321820"/>
    <lineage>
        <taxon>Bacteria</taxon>
        <taxon>Bacillati</taxon>
        <taxon>Bacillota</taxon>
        <taxon>Bacilli</taxon>
        <taxon>Bacillales</taxon>
        <taxon>Gemellaceae</taxon>
        <taxon>Gemella</taxon>
    </lineage>
</organism>
<dbReference type="HOGENOM" id="CLU_021322_3_2_9"/>
<protein>
    <submittedName>
        <fullName evidence="5">RNA methyltransferase, TrmH family</fullName>
    </submittedName>
</protein>
<dbReference type="PANTHER" id="PTHR43191:SF2">
    <property type="entry name" value="RRNA METHYLTRANSFERASE 3, MITOCHONDRIAL"/>
    <property type="match status" value="1"/>
</dbReference>
<evidence type="ECO:0000256" key="2">
    <source>
        <dbReference type="ARBA" id="ARBA00022603"/>
    </source>
</evidence>
<accession>U2SBS6</accession>
<dbReference type="GO" id="GO:0003723">
    <property type="term" value="F:RNA binding"/>
    <property type="evidence" value="ECO:0007669"/>
    <property type="project" value="InterPro"/>
</dbReference>
<feature type="domain" description="RNA 2-O ribose methyltransferase substrate binding" evidence="4">
    <location>
        <begin position="33"/>
        <end position="99"/>
    </location>
</feature>
<dbReference type="InterPro" id="IPR013123">
    <property type="entry name" value="SpoU_subst-bd"/>
</dbReference>
<keyword evidence="6" id="KW-1185">Reference proteome</keyword>
<keyword evidence="3 5" id="KW-0808">Transferase</keyword>
<dbReference type="GO" id="GO:0008173">
    <property type="term" value="F:RNA methyltransferase activity"/>
    <property type="evidence" value="ECO:0007669"/>
    <property type="project" value="InterPro"/>
</dbReference>
<dbReference type="CDD" id="cd18095">
    <property type="entry name" value="SpoU-like_rRNA-MTase"/>
    <property type="match status" value="1"/>
</dbReference>
<dbReference type="AlphaFoldDB" id="U2SBS6"/>